<sequence>MTKPNEPLSQPAPSPAIDDATMDDAIAWYLKLKDASVTQHDQQAFNAWLQQSPLHHFAYQEAKQLWQDIEAPIRLFHLQQSATPSKRRNERPWGWAVAALCMLGLLLSLELWREPANWDRLTADAVTTPGQMKQLLLADGSSLLLDGNSALDIEFDETYRGLTLRRGRLWVDVTQDAQLPFTITAGEASIKVIGTHFAVMHSTDSVTVTVAEGQVAITDSQGHQALLGGGKQVALINGELGPVSPVALPVALGWKEGRVVFDDAGMSEIVAQLERMLPGRLLLDTHAFSDVRLSGSFPVDQPEALLSALTHVSDIEVHRLPGDLLWLRTG</sequence>
<proteinExistence type="predicted"/>
<name>A0ABR9F0H9_9GAMM</name>
<organism evidence="3 4">
    <name type="scientific">Halomonas casei</name>
    <dbReference type="NCBI Taxonomy" id="2742613"/>
    <lineage>
        <taxon>Bacteria</taxon>
        <taxon>Pseudomonadati</taxon>
        <taxon>Pseudomonadota</taxon>
        <taxon>Gammaproteobacteria</taxon>
        <taxon>Oceanospirillales</taxon>
        <taxon>Halomonadaceae</taxon>
        <taxon>Halomonas</taxon>
    </lineage>
</organism>
<dbReference type="PANTHER" id="PTHR30273:SF2">
    <property type="entry name" value="PROTEIN FECR"/>
    <property type="match status" value="1"/>
</dbReference>
<feature type="domain" description="FecR N-terminal" evidence="2">
    <location>
        <begin position="23"/>
        <end position="65"/>
    </location>
</feature>
<evidence type="ECO:0000259" key="2">
    <source>
        <dbReference type="Pfam" id="PF16220"/>
    </source>
</evidence>
<reference evidence="3 4" key="1">
    <citation type="submission" date="2020-07" db="EMBL/GenBank/DDBJ databases">
        <title>Halophilic bacteria isolated from french cheeses.</title>
        <authorList>
            <person name="Kothe C.I."/>
            <person name="Farah-Kraiem B."/>
            <person name="Renault P."/>
            <person name="Dridi B."/>
        </authorList>
    </citation>
    <scope>NUCLEOTIDE SEQUENCE [LARGE SCALE GENOMIC DNA]</scope>
    <source>
        <strain evidence="3 4">FME1</strain>
    </source>
</reference>
<evidence type="ECO:0000313" key="4">
    <source>
        <dbReference type="Proteomes" id="UP001645039"/>
    </source>
</evidence>
<dbReference type="InterPro" id="IPR006860">
    <property type="entry name" value="FecR"/>
</dbReference>
<dbReference type="Gene3D" id="2.60.120.1440">
    <property type="match status" value="1"/>
</dbReference>
<dbReference type="Proteomes" id="UP001645039">
    <property type="component" value="Unassembled WGS sequence"/>
</dbReference>
<dbReference type="PANTHER" id="PTHR30273">
    <property type="entry name" value="PERIPLASMIC SIGNAL SENSOR AND SIGMA FACTOR ACTIVATOR FECR-RELATED"/>
    <property type="match status" value="1"/>
</dbReference>
<dbReference type="InterPro" id="IPR012373">
    <property type="entry name" value="Ferrdict_sens_TM"/>
</dbReference>
<feature type="domain" description="FecR protein" evidence="1">
    <location>
        <begin position="125"/>
        <end position="215"/>
    </location>
</feature>
<dbReference type="InterPro" id="IPR032623">
    <property type="entry name" value="FecR_N"/>
</dbReference>
<dbReference type="Pfam" id="PF04773">
    <property type="entry name" value="FecR"/>
    <property type="match status" value="1"/>
</dbReference>
<evidence type="ECO:0000313" key="3">
    <source>
        <dbReference type="EMBL" id="MBE0398735.1"/>
    </source>
</evidence>
<dbReference type="EMBL" id="RRZD01000001">
    <property type="protein sequence ID" value="MBE0398735.1"/>
    <property type="molecule type" value="Genomic_DNA"/>
</dbReference>
<dbReference type="PIRSF" id="PIRSF018266">
    <property type="entry name" value="FecR"/>
    <property type="match status" value="1"/>
</dbReference>
<dbReference type="Pfam" id="PF16220">
    <property type="entry name" value="DUF4880"/>
    <property type="match status" value="1"/>
</dbReference>
<gene>
    <name evidence="3" type="ORF">EI168_01250</name>
</gene>
<keyword evidence="4" id="KW-1185">Reference proteome</keyword>
<evidence type="ECO:0000259" key="1">
    <source>
        <dbReference type="Pfam" id="PF04773"/>
    </source>
</evidence>
<comment type="caution">
    <text evidence="3">The sequence shown here is derived from an EMBL/GenBank/DDBJ whole genome shotgun (WGS) entry which is preliminary data.</text>
</comment>
<dbReference type="Gene3D" id="3.55.50.30">
    <property type="match status" value="1"/>
</dbReference>
<dbReference type="RefSeq" id="WP_192535741.1">
    <property type="nucleotide sequence ID" value="NZ_RRZD01000001.1"/>
</dbReference>
<accession>A0ABR9F0H9</accession>
<protein>
    <submittedName>
        <fullName evidence="3">FecR domain-containing protein</fullName>
    </submittedName>
</protein>